<evidence type="ECO:0000256" key="3">
    <source>
        <dbReference type="ARBA" id="ARBA00023315"/>
    </source>
</evidence>
<dbReference type="InterPro" id="IPR042221">
    <property type="entry name" value="Leu/Phe-tRNA_Trfase_N"/>
</dbReference>
<dbReference type="EMBL" id="LNYJ01000011">
    <property type="protein sequence ID" value="KTD16480.1"/>
    <property type="molecule type" value="Genomic_DNA"/>
</dbReference>
<evidence type="ECO:0000313" key="5">
    <source>
        <dbReference type="EMBL" id="KTD16480.1"/>
    </source>
</evidence>
<sequence>MLAIGGDLTAERLLTAYRMGIFPWFEPDCLPLWWSPNPRLILKPTHFKLSRSLKQSLKKPHHFSIDCAFSEVIAACASSPGRINHTWITDEMQTAYNLLHDLGYAHSFEIWQDDQLSGGLYGISMGKAFFGESMFHRTRDSSKMAMYYLCATLQAWDFHFIDCQLPTEHLLSLGAEIISRSEFLKLLKSALEFPTRQGRWTT</sequence>
<keyword evidence="2 4" id="KW-0808">Transferase</keyword>
<dbReference type="Gene3D" id="3.30.70.3550">
    <property type="entry name" value="Leucyl/phenylalanyl-tRNA-protein transferase, N-terminal domain"/>
    <property type="match status" value="1"/>
</dbReference>
<dbReference type="Gene3D" id="3.40.630.70">
    <property type="entry name" value="Leucyl/phenylalanyl-tRNA-protein transferase, C-terminal domain"/>
    <property type="match status" value="1"/>
</dbReference>
<reference evidence="5 6" key="1">
    <citation type="submission" date="2015-11" db="EMBL/GenBank/DDBJ databases">
        <title>Genomic analysis of 38 Legionella species identifies large and diverse effector repertoires.</title>
        <authorList>
            <person name="Burstein D."/>
            <person name="Amaro F."/>
            <person name="Zusman T."/>
            <person name="Lifshitz Z."/>
            <person name="Cohen O."/>
            <person name="Gilbert J.A."/>
            <person name="Pupko T."/>
            <person name="Shuman H.A."/>
            <person name="Segal G."/>
        </authorList>
    </citation>
    <scope>NUCLEOTIDE SEQUENCE [LARGE SCALE GENOMIC DNA]</scope>
    <source>
        <strain evidence="5 6">BL-540</strain>
    </source>
</reference>
<protein>
    <recommendedName>
        <fullName evidence="4">Leucyl/phenylalanyl-tRNA--protein transferase</fullName>
        <ecNumber evidence="4">2.3.2.6</ecNumber>
    </recommendedName>
    <alternativeName>
        <fullName evidence="4">L/F-transferase</fullName>
    </alternativeName>
    <alternativeName>
        <fullName evidence="4">Leucyltransferase</fullName>
    </alternativeName>
    <alternativeName>
        <fullName evidence="4">Phenyalanyltransferase</fullName>
    </alternativeName>
</protein>
<dbReference type="NCBIfam" id="TIGR00667">
    <property type="entry name" value="aat"/>
    <property type="match status" value="1"/>
</dbReference>
<comment type="catalytic activity">
    <reaction evidence="4">
        <text>N-terminal L-arginyl-[protein] + L-leucyl-tRNA(Leu) = N-terminal L-leucyl-L-arginyl-[protein] + tRNA(Leu) + H(+)</text>
        <dbReference type="Rhea" id="RHEA:50416"/>
        <dbReference type="Rhea" id="RHEA-COMP:9613"/>
        <dbReference type="Rhea" id="RHEA-COMP:9622"/>
        <dbReference type="Rhea" id="RHEA-COMP:12672"/>
        <dbReference type="Rhea" id="RHEA-COMP:12673"/>
        <dbReference type="ChEBI" id="CHEBI:15378"/>
        <dbReference type="ChEBI" id="CHEBI:64719"/>
        <dbReference type="ChEBI" id="CHEBI:78442"/>
        <dbReference type="ChEBI" id="CHEBI:78494"/>
        <dbReference type="ChEBI" id="CHEBI:133044"/>
        <dbReference type="EC" id="2.3.2.6"/>
    </reaction>
</comment>
<name>A0A0W0V8Q4_9GAMM</name>
<dbReference type="PATRIC" id="fig|456.5.peg.833"/>
<dbReference type="SUPFAM" id="SSF55729">
    <property type="entry name" value="Acyl-CoA N-acyltransferases (Nat)"/>
    <property type="match status" value="1"/>
</dbReference>
<dbReference type="InterPro" id="IPR016181">
    <property type="entry name" value="Acyl_CoA_acyltransferase"/>
</dbReference>
<organism evidence="5 6">
    <name type="scientific">Legionella jordanis</name>
    <dbReference type="NCBI Taxonomy" id="456"/>
    <lineage>
        <taxon>Bacteria</taxon>
        <taxon>Pseudomonadati</taxon>
        <taxon>Pseudomonadota</taxon>
        <taxon>Gammaproteobacteria</taxon>
        <taxon>Legionellales</taxon>
        <taxon>Legionellaceae</taxon>
        <taxon>Legionella</taxon>
    </lineage>
</organism>
<comment type="subcellular location">
    <subcellularLocation>
        <location evidence="4">Cytoplasm</location>
    </subcellularLocation>
</comment>
<evidence type="ECO:0000256" key="2">
    <source>
        <dbReference type="ARBA" id="ARBA00022679"/>
    </source>
</evidence>
<keyword evidence="6" id="KW-1185">Reference proteome</keyword>
<dbReference type="Pfam" id="PF03588">
    <property type="entry name" value="Leu_Phe_trans"/>
    <property type="match status" value="1"/>
</dbReference>
<dbReference type="InterPro" id="IPR004616">
    <property type="entry name" value="Leu/Phe-tRNA_Trfase"/>
</dbReference>
<accession>A0A0W0V8Q4</accession>
<proteinExistence type="inferred from homology"/>
<evidence type="ECO:0000313" key="6">
    <source>
        <dbReference type="Proteomes" id="UP000055035"/>
    </source>
</evidence>
<keyword evidence="3 4" id="KW-0012">Acyltransferase</keyword>
<comment type="catalytic activity">
    <reaction evidence="4">
        <text>L-phenylalanyl-tRNA(Phe) + an N-terminal L-alpha-aminoacyl-[protein] = an N-terminal L-phenylalanyl-L-alpha-aminoacyl-[protein] + tRNA(Phe)</text>
        <dbReference type="Rhea" id="RHEA:43632"/>
        <dbReference type="Rhea" id="RHEA-COMP:9668"/>
        <dbReference type="Rhea" id="RHEA-COMP:9699"/>
        <dbReference type="Rhea" id="RHEA-COMP:10636"/>
        <dbReference type="Rhea" id="RHEA-COMP:10637"/>
        <dbReference type="ChEBI" id="CHEBI:78442"/>
        <dbReference type="ChEBI" id="CHEBI:78531"/>
        <dbReference type="ChEBI" id="CHEBI:78597"/>
        <dbReference type="ChEBI" id="CHEBI:83561"/>
        <dbReference type="EC" id="2.3.2.6"/>
    </reaction>
</comment>
<keyword evidence="1 4" id="KW-0963">Cytoplasm</keyword>
<gene>
    <name evidence="4 5" type="primary">aat</name>
    <name evidence="5" type="ORF">Ljor_0786</name>
</gene>
<dbReference type="Proteomes" id="UP000055035">
    <property type="component" value="Unassembled WGS sequence"/>
</dbReference>
<comment type="caution">
    <text evidence="5">The sequence shown here is derived from an EMBL/GenBank/DDBJ whole genome shotgun (WGS) entry which is preliminary data.</text>
</comment>
<dbReference type="GO" id="GO:0005737">
    <property type="term" value="C:cytoplasm"/>
    <property type="evidence" value="ECO:0007669"/>
    <property type="project" value="UniProtKB-SubCell"/>
</dbReference>
<dbReference type="PANTHER" id="PTHR30098">
    <property type="entry name" value="LEUCYL/PHENYLALANYL-TRNA--PROTEIN TRANSFERASE"/>
    <property type="match status" value="1"/>
</dbReference>
<comment type="catalytic activity">
    <reaction evidence="4">
        <text>N-terminal L-lysyl-[protein] + L-leucyl-tRNA(Leu) = N-terminal L-leucyl-L-lysyl-[protein] + tRNA(Leu) + H(+)</text>
        <dbReference type="Rhea" id="RHEA:12340"/>
        <dbReference type="Rhea" id="RHEA-COMP:9613"/>
        <dbReference type="Rhea" id="RHEA-COMP:9622"/>
        <dbReference type="Rhea" id="RHEA-COMP:12670"/>
        <dbReference type="Rhea" id="RHEA-COMP:12671"/>
        <dbReference type="ChEBI" id="CHEBI:15378"/>
        <dbReference type="ChEBI" id="CHEBI:65249"/>
        <dbReference type="ChEBI" id="CHEBI:78442"/>
        <dbReference type="ChEBI" id="CHEBI:78494"/>
        <dbReference type="ChEBI" id="CHEBI:133043"/>
        <dbReference type="EC" id="2.3.2.6"/>
    </reaction>
</comment>
<dbReference type="RefSeq" id="WP_232004022.1">
    <property type="nucleotide sequence ID" value="NZ_LR134383.1"/>
</dbReference>
<dbReference type="HAMAP" id="MF_00688">
    <property type="entry name" value="Leu_Phe_trans"/>
    <property type="match status" value="1"/>
</dbReference>
<dbReference type="STRING" id="456.Ljor_0786"/>
<dbReference type="PANTHER" id="PTHR30098:SF2">
    <property type="entry name" value="LEUCYL_PHENYLALANYL-TRNA--PROTEIN TRANSFERASE"/>
    <property type="match status" value="1"/>
</dbReference>
<dbReference type="InterPro" id="IPR042203">
    <property type="entry name" value="Leu/Phe-tRNA_Trfase_C"/>
</dbReference>
<dbReference type="AlphaFoldDB" id="A0A0W0V8Q4"/>
<evidence type="ECO:0000256" key="1">
    <source>
        <dbReference type="ARBA" id="ARBA00022490"/>
    </source>
</evidence>
<comment type="similarity">
    <text evidence="4">Belongs to the L/F-transferase family.</text>
</comment>
<evidence type="ECO:0000256" key="4">
    <source>
        <dbReference type="HAMAP-Rule" id="MF_00688"/>
    </source>
</evidence>
<comment type="function">
    <text evidence="4">Functions in the N-end rule pathway of protein degradation where it conjugates Leu, Phe and, less efficiently, Met from aminoacyl-tRNAs to the N-termini of proteins containing an N-terminal arginine or lysine.</text>
</comment>
<dbReference type="EC" id="2.3.2.6" evidence="4"/>
<dbReference type="GO" id="GO:0030163">
    <property type="term" value="P:protein catabolic process"/>
    <property type="evidence" value="ECO:0007669"/>
    <property type="project" value="UniProtKB-UniRule"/>
</dbReference>
<dbReference type="GO" id="GO:0008914">
    <property type="term" value="F:leucyl-tRNA--protein transferase activity"/>
    <property type="evidence" value="ECO:0007669"/>
    <property type="project" value="UniProtKB-UniRule"/>
</dbReference>